<dbReference type="SUPFAM" id="SSF55874">
    <property type="entry name" value="ATPase domain of HSP90 chaperone/DNA topoisomerase II/histidine kinase"/>
    <property type="match status" value="1"/>
</dbReference>
<dbReference type="InterPro" id="IPR004358">
    <property type="entry name" value="Sig_transdc_His_kin-like_C"/>
</dbReference>
<dbReference type="Pfam" id="PF13426">
    <property type="entry name" value="PAS_9"/>
    <property type="match status" value="1"/>
</dbReference>
<keyword evidence="4" id="KW-0418">Kinase</keyword>
<dbReference type="Gene3D" id="3.30.450.20">
    <property type="entry name" value="PAS domain"/>
    <property type="match status" value="2"/>
</dbReference>
<dbReference type="InterPro" id="IPR036097">
    <property type="entry name" value="HisK_dim/P_sf"/>
</dbReference>
<dbReference type="PRINTS" id="PR00344">
    <property type="entry name" value="BCTRLSENSOR"/>
</dbReference>
<dbReference type="OrthoDB" id="5401154at2"/>
<dbReference type="PROSITE" id="PS50113">
    <property type="entry name" value="PAC"/>
    <property type="match status" value="1"/>
</dbReference>
<feature type="domain" description="Histidine kinase" evidence="7">
    <location>
        <begin position="302"/>
        <end position="556"/>
    </location>
</feature>
<keyword evidence="4" id="KW-0808">Transferase</keyword>
<name>A0A433US14_9CYAN</name>
<evidence type="ECO:0000256" key="6">
    <source>
        <dbReference type="SAM" id="Coils"/>
    </source>
</evidence>
<protein>
    <recommendedName>
        <fullName evidence="2">histidine kinase</fullName>
        <ecNumber evidence="2">2.7.13.3</ecNumber>
    </recommendedName>
</protein>
<dbReference type="InterPro" id="IPR036890">
    <property type="entry name" value="HATPase_C_sf"/>
</dbReference>
<evidence type="ECO:0000259" key="8">
    <source>
        <dbReference type="PROSITE" id="PS50113"/>
    </source>
</evidence>
<dbReference type="Pfam" id="PF02518">
    <property type="entry name" value="HATPase_c"/>
    <property type="match status" value="1"/>
</dbReference>
<dbReference type="CDD" id="cd00082">
    <property type="entry name" value="HisKA"/>
    <property type="match status" value="1"/>
</dbReference>
<dbReference type="Gene3D" id="1.10.287.130">
    <property type="match status" value="1"/>
</dbReference>
<dbReference type="SMART" id="SM00086">
    <property type="entry name" value="PAC"/>
    <property type="match status" value="1"/>
</dbReference>
<evidence type="ECO:0000256" key="4">
    <source>
        <dbReference type="ARBA" id="ARBA00022777"/>
    </source>
</evidence>
<reference evidence="9" key="1">
    <citation type="submission" date="2018-12" db="EMBL/GenBank/DDBJ databases">
        <authorList>
            <person name="Will S."/>
            <person name="Neumann-Schaal M."/>
            <person name="Henke P."/>
        </authorList>
    </citation>
    <scope>NUCLEOTIDE SEQUENCE</scope>
    <source>
        <strain evidence="9">PCC 7102</strain>
    </source>
</reference>
<evidence type="ECO:0000313" key="9">
    <source>
        <dbReference type="EMBL" id="RUS96599.1"/>
    </source>
</evidence>
<accession>A0A433US14</accession>
<dbReference type="Proteomes" id="UP000271624">
    <property type="component" value="Unassembled WGS sequence"/>
</dbReference>
<dbReference type="Pfam" id="PF08448">
    <property type="entry name" value="PAS_4"/>
    <property type="match status" value="1"/>
</dbReference>
<dbReference type="InterPro" id="IPR003594">
    <property type="entry name" value="HATPase_dom"/>
</dbReference>
<dbReference type="GO" id="GO:0000155">
    <property type="term" value="F:phosphorelay sensor kinase activity"/>
    <property type="evidence" value="ECO:0007669"/>
    <property type="project" value="InterPro"/>
</dbReference>
<evidence type="ECO:0000313" key="10">
    <source>
        <dbReference type="Proteomes" id="UP000271624"/>
    </source>
</evidence>
<dbReference type="InterPro" id="IPR003661">
    <property type="entry name" value="HisK_dim/P_dom"/>
</dbReference>
<evidence type="ECO:0000256" key="2">
    <source>
        <dbReference type="ARBA" id="ARBA00012438"/>
    </source>
</evidence>
<evidence type="ECO:0000259" key="7">
    <source>
        <dbReference type="PROSITE" id="PS50109"/>
    </source>
</evidence>
<dbReference type="PROSITE" id="PS50109">
    <property type="entry name" value="HIS_KIN"/>
    <property type="match status" value="1"/>
</dbReference>
<dbReference type="SMART" id="SM00091">
    <property type="entry name" value="PAS"/>
    <property type="match status" value="2"/>
</dbReference>
<keyword evidence="3" id="KW-0597">Phosphoprotein</keyword>
<dbReference type="NCBIfam" id="TIGR00229">
    <property type="entry name" value="sensory_box"/>
    <property type="match status" value="2"/>
</dbReference>
<proteinExistence type="predicted"/>
<comment type="caution">
    <text evidence="9">The sequence shown here is derived from an EMBL/GenBank/DDBJ whole genome shotgun (WGS) entry which is preliminary data.</text>
</comment>
<dbReference type="CDD" id="cd00130">
    <property type="entry name" value="PAS"/>
    <property type="match status" value="2"/>
</dbReference>
<dbReference type="SUPFAM" id="SSF55785">
    <property type="entry name" value="PYP-like sensor domain (PAS domain)"/>
    <property type="match status" value="2"/>
</dbReference>
<dbReference type="InterPro" id="IPR000700">
    <property type="entry name" value="PAS-assoc_C"/>
</dbReference>
<comment type="catalytic activity">
    <reaction evidence="1">
        <text>ATP + protein L-histidine = ADP + protein N-phospho-L-histidine.</text>
        <dbReference type="EC" id="2.7.13.3"/>
    </reaction>
</comment>
<dbReference type="InterPro" id="IPR005467">
    <property type="entry name" value="His_kinase_dom"/>
</dbReference>
<sequence length="556" mass="62348">MLNLQDSSLEKELFFRNVYDNVEYIIFVIEVCQNGEFRWAGWNAAAERATGLSSSYVEGKTPEEWAGVAEGTVIRQRIIHCLSTKAPFTYEECLTFHTQKSWWQTTLKPLQDDSGNIYQLIGTTLNITALKLAEQSLQESEYRFQQLFEQAADPILLLDAKGFVDCNQAAINLFGFSSKGQLCSLHLAQVSPQFQPDGQMSLHKINKAVEQAVDKGSYKYEWIFQRQGDQNFWTEVTLTLIPYKQESILHCVVRDISERKATQMAIEQKSQELEQALQDLQQAQLQIIQNEKMSALGNLVAGVAHEINNPIGFIAASLEQVKPVMADITEHLKLYQNSLPNPDQQILKHAQEIDLDYALKDVPEIIDSMLIACERLKNISISLRTFSRADQDYKVPFNLSEGIDSTLLILKHRLKGNHKCPVIQVITEYGELPKVECYPGKLNQVFMNILANAIDALEESNSQESFGNGTKAKQIVVKTSVENNYAKISIADTGKGMSEEVKQKIFNHLFTTKAVGKGTGLGLAIARQIVEEKHGGEITVNSTPGRGSEFVITLPI</sequence>
<dbReference type="InterPro" id="IPR000014">
    <property type="entry name" value="PAS"/>
</dbReference>
<dbReference type="AlphaFoldDB" id="A0A433US14"/>
<evidence type="ECO:0000256" key="1">
    <source>
        <dbReference type="ARBA" id="ARBA00000085"/>
    </source>
</evidence>
<dbReference type="EC" id="2.7.13.3" evidence="2"/>
<feature type="domain" description="PAC" evidence="8">
    <location>
        <begin position="84"/>
        <end position="139"/>
    </location>
</feature>
<dbReference type="PANTHER" id="PTHR43065">
    <property type="entry name" value="SENSOR HISTIDINE KINASE"/>
    <property type="match status" value="1"/>
</dbReference>
<keyword evidence="10" id="KW-1185">Reference proteome</keyword>
<reference evidence="9" key="2">
    <citation type="journal article" date="2019" name="Genome Biol. Evol.">
        <title>Day and night: Metabolic profiles and evolutionary relationships of six axenic non-marine cyanobacteria.</title>
        <authorList>
            <person name="Will S.E."/>
            <person name="Henke P."/>
            <person name="Boedeker C."/>
            <person name="Huang S."/>
            <person name="Brinkmann H."/>
            <person name="Rohde M."/>
            <person name="Jarek M."/>
            <person name="Friedl T."/>
            <person name="Seufert S."/>
            <person name="Schumacher M."/>
            <person name="Overmann J."/>
            <person name="Neumann-Schaal M."/>
            <person name="Petersen J."/>
        </authorList>
    </citation>
    <scope>NUCLEOTIDE SEQUENCE [LARGE SCALE GENOMIC DNA]</scope>
    <source>
        <strain evidence="9">PCC 7102</strain>
    </source>
</reference>
<dbReference type="SMART" id="SM00387">
    <property type="entry name" value="HATPase_c"/>
    <property type="match status" value="1"/>
</dbReference>
<keyword evidence="6" id="KW-0175">Coiled coil</keyword>
<dbReference type="InterPro" id="IPR013656">
    <property type="entry name" value="PAS_4"/>
</dbReference>
<evidence type="ECO:0000256" key="3">
    <source>
        <dbReference type="ARBA" id="ARBA00022553"/>
    </source>
</evidence>
<organism evidence="9 10">
    <name type="scientific">Dulcicalothrix desertica PCC 7102</name>
    <dbReference type="NCBI Taxonomy" id="232991"/>
    <lineage>
        <taxon>Bacteria</taxon>
        <taxon>Bacillati</taxon>
        <taxon>Cyanobacteriota</taxon>
        <taxon>Cyanophyceae</taxon>
        <taxon>Nostocales</taxon>
        <taxon>Calotrichaceae</taxon>
        <taxon>Dulcicalothrix</taxon>
    </lineage>
</organism>
<feature type="coiled-coil region" evidence="6">
    <location>
        <begin position="259"/>
        <end position="293"/>
    </location>
</feature>
<dbReference type="SUPFAM" id="SSF47384">
    <property type="entry name" value="Homodimeric domain of signal transducing histidine kinase"/>
    <property type="match status" value="1"/>
</dbReference>
<gene>
    <name evidence="9" type="ORF">DSM106972_086220</name>
</gene>
<evidence type="ECO:0000256" key="5">
    <source>
        <dbReference type="ARBA" id="ARBA00023012"/>
    </source>
</evidence>
<dbReference type="PANTHER" id="PTHR43065:SF48">
    <property type="entry name" value="HISTIDINE KINASE"/>
    <property type="match status" value="1"/>
</dbReference>
<dbReference type="InterPro" id="IPR035965">
    <property type="entry name" value="PAS-like_dom_sf"/>
</dbReference>
<dbReference type="Gene3D" id="3.30.565.10">
    <property type="entry name" value="Histidine kinase-like ATPase, C-terminal domain"/>
    <property type="match status" value="1"/>
</dbReference>
<keyword evidence="5" id="KW-0902">Two-component regulatory system</keyword>
<dbReference type="EMBL" id="RSCL01000035">
    <property type="protein sequence ID" value="RUS96599.1"/>
    <property type="molecule type" value="Genomic_DNA"/>
</dbReference>
<dbReference type="InterPro" id="IPR001610">
    <property type="entry name" value="PAC"/>
</dbReference>